<feature type="transmembrane region" description="Helical" evidence="2">
    <location>
        <begin position="122"/>
        <end position="139"/>
    </location>
</feature>
<feature type="region of interest" description="Disordered" evidence="1">
    <location>
        <begin position="827"/>
        <end position="848"/>
    </location>
</feature>
<feature type="region of interest" description="Disordered" evidence="1">
    <location>
        <begin position="627"/>
        <end position="699"/>
    </location>
</feature>
<feature type="transmembrane region" description="Helical" evidence="2">
    <location>
        <begin position="91"/>
        <end position="110"/>
    </location>
</feature>
<feature type="transmembrane region" description="Helical" evidence="2">
    <location>
        <begin position="167"/>
        <end position="195"/>
    </location>
</feature>
<evidence type="ECO:0000256" key="1">
    <source>
        <dbReference type="SAM" id="MobiDB-lite"/>
    </source>
</evidence>
<protein>
    <submittedName>
        <fullName evidence="3">Uncharacterized protein</fullName>
    </submittedName>
</protein>
<feature type="region of interest" description="Disordered" evidence="1">
    <location>
        <begin position="351"/>
        <end position="371"/>
    </location>
</feature>
<keyword evidence="2" id="KW-0472">Membrane</keyword>
<feature type="region of interest" description="Disordered" evidence="1">
    <location>
        <begin position="206"/>
        <end position="252"/>
    </location>
</feature>
<reference evidence="3 4" key="1">
    <citation type="journal article" date="2018" name="Mol. Biol. Evol.">
        <title>Broad Genomic Sampling Reveals a Smut Pathogenic Ancestry of the Fungal Clade Ustilaginomycotina.</title>
        <authorList>
            <person name="Kijpornyongpan T."/>
            <person name="Mondo S.J."/>
            <person name="Barry K."/>
            <person name="Sandor L."/>
            <person name="Lee J."/>
            <person name="Lipzen A."/>
            <person name="Pangilinan J."/>
            <person name="LaButti K."/>
            <person name="Hainaut M."/>
            <person name="Henrissat B."/>
            <person name="Grigoriev I.V."/>
            <person name="Spatafora J.W."/>
            <person name="Aime M.C."/>
        </authorList>
    </citation>
    <scope>NUCLEOTIDE SEQUENCE [LARGE SCALE GENOMIC DNA]</scope>
    <source>
        <strain evidence="3 4">MCA 4186</strain>
    </source>
</reference>
<evidence type="ECO:0000313" key="3">
    <source>
        <dbReference type="EMBL" id="PWN96015.1"/>
    </source>
</evidence>
<feature type="transmembrane region" description="Helical" evidence="2">
    <location>
        <begin position="266"/>
        <end position="287"/>
    </location>
</feature>
<proteinExistence type="predicted"/>
<feature type="compositionally biased region" description="Polar residues" evidence="1">
    <location>
        <begin position="836"/>
        <end position="848"/>
    </location>
</feature>
<feature type="transmembrane region" description="Helical" evidence="2">
    <location>
        <begin position="293"/>
        <end position="315"/>
    </location>
</feature>
<dbReference type="Proteomes" id="UP000245946">
    <property type="component" value="Unassembled WGS sequence"/>
</dbReference>
<evidence type="ECO:0000313" key="4">
    <source>
        <dbReference type="Proteomes" id="UP000245946"/>
    </source>
</evidence>
<keyword evidence="2" id="KW-1133">Transmembrane helix</keyword>
<accession>A0A316Z713</accession>
<dbReference type="AlphaFoldDB" id="A0A316Z713"/>
<feature type="region of interest" description="Disordered" evidence="1">
    <location>
        <begin position="387"/>
        <end position="407"/>
    </location>
</feature>
<gene>
    <name evidence="3" type="ORF">FA09DRAFT_340584</name>
</gene>
<dbReference type="EMBL" id="KZ819301">
    <property type="protein sequence ID" value="PWN96015.1"/>
    <property type="molecule type" value="Genomic_DNA"/>
</dbReference>
<evidence type="ECO:0000256" key="2">
    <source>
        <dbReference type="SAM" id="Phobius"/>
    </source>
</evidence>
<organism evidence="3 4">
    <name type="scientific">Tilletiopsis washingtonensis</name>
    <dbReference type="NCBI Taxonomy" id="58919"/>
    <lineage>
        <taxon>Eukaryota</taxon>
        <taxon>Fungi</taxon>
        <taxon>Dikarya</taxon>
        <taxon>Basidiomycota</taxon>
        <taxon>Ustilaginomycotina</taxon>
        <taxon>Exobasidiomycetes</taxon>
        <taxon>Entylomatales</taxon>
        <taxon>Entylomatales incertae sedis</taxon>
        <taxon>Tilletiopsis</taxon>
    </lineage>
</organism>
<sequence>MSGRCFNTTVFHTAVRCPDFSPVQQLVLYVPAVCFFAPCVLLFVWYRANLYSGKHKIRRAALWYLILGGLFAFVIATLDERSHLDAYVSRAIGWLSGFPISFILAAMYTLSPTLPHWLETSLFGLASNVGLLNDLAALLEVKHREGRPTFADREGEQHTLSLNRVQLALGIVFCALLAPAQARAAFPGLVIPSWLTFRKPLQRARSPSVEAPTRRLRVSHQANNSSSSDEGAAALRRDSVQPGEAQSDTSDAAASQLEPSVGCMRACAAASLSATTLFVIVSIMLLIRSTGFAVQFAASMLNALGFLLLCGACYLDAVRVRPTEAPMDLEALPRQHSADPFKRSPIRTVASASTLRSRTASPRSSGTESPAVSRIDRAAYLLHGTAAKQHRPLSESPPPEGLPESPTTQRAGLYAASLAGDKRLAPELVLPPLRRAVSTPLRGSLYEKPKTGTGPYSFLDVKTADFGRTRTSSKNSNVSAGAVSLLRLRRSIAQLGTVFRSHAAMPSSPTECHAAIDEAHSAAYSSQSLLRSVDTCSSTAHRQDSTRSASTAASWERFSWREDSMSCKRDSCMPWADAADRMRELPVRAVSASDEHGHHAWRLSAISDATFPARIGGALELDVGDIPDVDTPVRQDESAPAGYFPERSPLESTGVAAATQPQTDRSSSQRWRSERRPSTPLALDVFHSTARSPKSHTRSASLGHLDDLALSMSDAVFAVEPLAIPSAAMTRSRDAVSSWSETIPHHPLRIPPSPKRKPVPAYLDLPLRSLSPPWMLPGQNADRPHFAAPIASAPPTGSSIMQQRQHLPALVAPSPTRPHAHKLVVEHDGSAAEPEQQPSRLASPRRTTCLSRSSCEEDAHAYRTAALLFGGRKPSGLASS</sequence>
<feature type="compositionally biased region" description="Low complexity" evidence="1">
    <location>
        <begin position="351"/>
        <end position="365"/>
    </location>
</feature>
<dbReference type="RefSeq" id="XP_025596294.1">
    <property type="nucleotide sequence ID" value="XM_025744333.1"/>
</dbReference>
<keyword evidence="4" id="KW-1185">Reference proteome</keyword>
<keyword evidence="2" id="KW-0812">Transmembrane</keyword>
<name>A0A316Z713_9BASI</name>
<feature type="transmembrane region" description="Helical" evidence="2">
    <location>
        <begin position="26"/>
        <end position="48"/>
    </location>
</feature>
<feature type="transmembrane region" description="Helical" evidence="2">
    <location>
        <begin position="60"/>
        <end position="79"/>
    </location>
</feature>
<dbReference type="GeneID" id="37271877"/>
<feature type="compositionally biased region" description="Polar residues" evidence="1">
    <location>
        <begin position="220"/>
        <end position="229"/>
    </location>
</feature>